<gene>
    <name evidence="13" type="ORF">GBAR_LOCUS918</name>
</gene>
<name>A0AA35QUP4_GEOBA</name>
<dbReference type="PANTHER" id="PTHR10791:SF30">
    <property type="entry name" value="SUGAR TRANSPORTER SWEET1"/>
    <property type="match status" value="1"/>
</dbReference>
<evidence type="ECO:0000256" key="2">
    <source>
        <dbReference type="ARBA" id="ARBA00004653"/>
    </source>
</evidence>
<evidence type="ECO:0000256" key="9">
    <source>
        <dbReference type="ARBA" id="ARBA00022989"/>
    </source>
</evidence>
<feature type="transmembrane region" description="Helical" evidence="12">
    <location>
        <begin position="83"/>
        <end position="103"/>
    </location>
</feature>
<keyword evidence="7 12" id="KW-0812">Transmembrane</keyword>
<dbReference type="AlphaFoldDB" id="A0AA35QUP4"/>
<keyword evidence="14" id="KW-1185">Reference proteome</keyword>
<evidence type="ECO:0000256" key="4">
    <source>
        <dbReference type="ARBA" id="ARBA00022448"/>
    </source>
</evidence>
<dbReference type="Gene3D" id="1.20.1280.290">
    <property type="match status" value="2"/>
</dbReference>
<comment type="subcellular location">
    <subcellularLocation>
        <location evidence="1 12">Cell membrane</location>
        <topology evidence="1 12">Multi-pass membrane protein</topology>
    </subcellularLocation>
    <subcellularLocation>
        <location evidence="2">Golgi apparatus membrane</location>
        <topology evidence="2">Multi-pass membrane protein</topology>
    </subcellularLocation>
</comment>
<feature type="transmembrane region" description="Helical" evidence="12">
    <location>
        <begin position="115"/>
        <end position="131"/>
    </location>
</feature>
<dbReference type="GO" id="GO:0000139">
    <property type="term" value="C:Golgi membrane"/>
    <property type="evidence" value="ECO:0007669"/>
    <property type="project" value="UniProtKB-SubCell"/>
</dbReference>
<dbReference type="GO" id="GO:0051119">
    <property type="term" value="F:sugar transmembrane transporter activity"/>
    <property type="evidence" value="ECO:0007669"/>
    <property type="project" value="InterPro"/>
</dbReference>
<keyword evidence="10" id="KW-0333">Golgi apparatus</keyword>
<evidence type="ECO:0000256" key="11">
    <source>
        <dbReference type="ARBA" id="ARBA00023136"/>
    </source>
</evidence>
<evidence type="ECO:0000256" key="5">
    <source>
        <dbReference type="ARBA" id="ARBA00022475"/>
    </source>
</evidence>
<dbReference type="Proteomes" id="UP001174909">
    <property type="component" value="Unassembled WGS sequence"/>
</dbReference>
<dbReference type="InterPro" id="IPR004316">
    <property type="entry name" value="SWEET_rpt"/>
</dbReference>
<evidence type="ECO:0000256" key="3">
    <source>
        <dbReference type="ARBA" id="ARBA00007809"/>
    </source>
</evidence>
<keyword evidence="6 12" id="KW-0762">Sugar transport</keyword>
<evidence type="ECO:0000313" key="13">
    <source>
        <dbReference type="EMBL" id="CAI7992076.1"/>
    </source>
</evidence>
<dbReference type="GO" id="GO:0005886">
    <property type="term" value="C:plasma membrane"/>
    <property type="evidence" value="ECO:0007669"/>
    <property type="project" value="UniProtKB-SubCell"/>
</dbReference>
<dbReference type="FunFam" id="1.20.1280.290:FF:000004">
    <property type="entry name" value="Sugar transporter SWEET"/>
    <property type="match status" value="1"/>
</dbReference>
<protein>
    <recommendedName>
        <fullName evidence="12">Sugar transporter SWEET</fullName>
    </recommendedName>
</protein>
<feature type="transmembrane region" description="Helical" evidence="12">
    <location>
        <begin position="201"/>
        <end position="222"/>
    </location>
</feature>
<dbReference type="PANTHER" id="PTHR10791">
    <property type="entry name" value="RAG1-ACTIVATING PROTEIN 1"/>
    <property type="match status" value="1"/>
</dbReference>
<feature type="transmembrane region" description="Helical" evidence="12">
    <location>
        <begin position="175"/>
        <end position="195"/>
    </location>
</feature>
<evidence type="ECO:0000256" key="10">
    <source>
        <dbReference type="ARBA" id="ARBA00023034"/>
    </source>
</evidence>
<keyword evidence="9 12" id="KW-1133">Transmembrane helix</keyword>
<evidence type="ECO:0000256" key="7">
    <source>
        <dbReference type="ARBA" id="ARBA00022692"/>
    </source>
</evidence>
<comment type="similarity">
    <text evidence="3 12">Belongs to the SWEET sugar transporter family.</text>
</comment>
<keyword evidence="8" id="KW-0677">Repeat</keyword>
<feature type="transmembrane region" description="Helical" evidence="12">
    <location>
        <begin position="56"/>
        <end position="77"/>
    </location>
</feature>
<comment type="function">
    <text evidence="12">Mediates sugar transport across membranes.</text>
</comment>
<keyword evidence="11 12" id="KW-0472">Membrane</keyword>
<evidence type="ECO:0000256" key="12">
    <source>
        <dbReference type="RuleBase" id="RU910715"/>
    </source>
</evidence>
<evidence type="ECO:0000256" key="1">
    <source>
        <dbReference type="ARBA" id="ARBA00004651"/>
    </source>
</evidence>
<dbReference type="Pfam" id="PF03083">
    <property type="entry name" value="MtN3_slv"/>
    <property type="match status" value="2"/>
</dbReference>
<evidence type="ECO:0000256" key="8">
    <source>
        <dbReference type="ARBA" id="ARBA00022737"/>
    </source>
</evidence>
<proteinExistence type="inferred from homology"/>
<dbReference type="EMBL" id="CASHTH010000136">
    <property type="protein sequence ID" value="CAI7992076.1"/>
    <property type="molecule type" value="Genomic_DNA"/>
</dbReference>
<keyword evidence="4 12" id="KW-0813">Transport</keyword>
<dbReference type="FunFam" id="1.20.1280.290:FF:000010">
    <property type="entry name" value="Sugar transporter SWEET"/>
    <property type="match status" value="1"/>
</dbReference>
<accession>A0AA35QUP4</accession>
<organism evidence="13 14">
    <name type="scientific">Geodia barretti</name>
    <name type="common">Barrett's horny sponge</name>
    <dbReference type="NCBI Taxonomy" id="519541"/>
    <lineage>
        <taxon>Eukaryota</taxon>
        <taxon>Metazoa</taxon>
        <taxon>Porifera</taxon>
        <taxon>Demospongiae</taxon>
        <taxon>Heteroscleromorpha</taxon>
        <taxon>Tetractinellida</taxon>
        <taxon>Astrophorina</taxon>
        <taxon>Geodiidae</taxon>
        <taxon>Geodia</taxon>
    </lineage>
</organism>
<evidence type="ECO:0000313" key="14">
    <source>
        <dbReference type="Proteomes" id="UP001174909"/>
    </source>
</evidence>
<evidence type="ECO:0000256" key="6">
    <source>
        <dbReference type="ARBA" id="ARBA00022597"/>
    </source>
</evidence>
<feature type="transmembrane region" description="Helical" evidence="12">
    <location>
        <begin position="143"/>
        <end position="163"/>
    </location>
</feature>
<reference evidence="13" key="1">
    <citation type="submission" date="2023-03" db="EMBL/GenBank/DDBJ databases">
        <authorList>
            <person name="Steffen K."/>
            <person name="Cardenas P."/>
        </authorList>
    </citation>
    <scope>NUCLEOTIDE SEQUENCE</scope>
</reference>
<sequence>MSPIVEGGDVAAGPEEGNESLIYWVSWLATVSTLGLFSSGLLTIRKIHSSRSVGSVSHIPFVAASLNCSLWMTYGVLKPDSPITFINMAGLFLQLFYIAVYHTYVEMKFKIQRDFTIVLVTVLSISTYYTYLVSDHERVMNQMGVVCNIFTIIFFASPLINMAEVVRSKSTETMSFPLTVMSVSTTLSWVLYGLLVADVYVIFPNTVGVFLACIQLALFVMYRDHSKKLVAKVETPLV</sequence>
<keyword evidence="5" id="KW-1003">Cell membrane</keyword>
<comment type="caution">
    <text evidence="13">The sequence shown here is derived from an EMBL/GenBank/DDBJ whole genome shotgun (WGS) entry which is preliminary data.</text>
</comment>
<feature type="transmembrane region" description="Helical" evidence="12">
    <location>
        <begin position="21"/>
        <end position="44"/>
    </location>
</feature>
<dbReference type="InterPro" id="IPR047664">
    <property type="entry name" value="SWEET"/>
</dbReference>